<accession>A0A0F9TSS2</accession>
<organism evidence="1">
    <name type="scientific">marine sediment metagenome</name>
    <dbReference type="NCBI Taxonomy" id="412755"/>
    <lineage>
        <taxon>unclassified sequences</taxon>
        <taxon>metagenomes</taxon>
        <taxon>ecological metagenomes</taxon>
    </lineage>
</organism>
<comment type="caution">
    <text evidence="1">The sequence shown here is derived from an EMBL/GenBank/DDBJ whole genome shotgun (WGS) entry which is preliminary data.</text>
</comment>
<sequence>MKNNWQPKFDSPQHALEGMLKALEINRKAILKHGVSTTAEFILGDKVFTLTERGFLKK</sequence>
<dbReference type="EMBL" id="LAZR01001030">
    <property type="protein sequence ID" value="KKN52176.1"/>
    <property type="molecule type" value="Genomic_DNA"/>
</dbReference>
<evidence type="ECO:0000313" key="1">
    <source>
        <dbReference type="EMBL" id="KKN52176.1"/>
    </source>
</evidence>
<reference evidence="1" key="1">
    <citation type="journal article" date="2015" name="Nature">
        <title>Complex archaea that bridge the gap between prokaryotes and eukaryotes.</title>
        <authorList>
            <person name="Spang A."/>
            <person name="Saw J.H."/>
            <person name="Jorgensen S.L."/>
            <person name="Zaremba-Niedzwiedzka K."/>
            <person name="Martijn J."/>
            <person name="Lind A.E."/>
            <person name="van Eijk R."/>
            <person name="Schleper C."/>
            <person name="Guy L."/>
            <person name="Ettema T.J."/>
        </authorList>
    </citation>
    <scope>NUCLEOTIDE SEQUENCE</scope>
</reference>
<protein>
    <submittedName>
        <fullName evidence="1">Uncharacterized protein</fullName>
    </submittedName>
</protein>
<dbReference type="AlphaFoldDB" id="A0A0F9TSS2"/>
<gene>
    <name evidence="1" type="ORF">LCGC14_0615260</name>
</gene>
<proteinExistence type="predicted"/>
<name>A0A0F9TSS2_9ZZZZ</name>